<name>E0WV39_9ENTR</name>
<dbReference type="AlphaFoldDB" id="E0WV39"/>
<evidence type="ECO:0000313" key="3">
    <source>
        <dbReference type="Proteomes" id="UP000005726"/>
    </source>
</evidence>
<dbReference type="HOGENOM" id="CLU_1944808_0_0_6"/>
<keyword evidence="3" id="KW-1185">Reference proteome</keyword>
<dbReference type="eggNOG" id="COG3617">
    <property type="taxonomic scope" value="Bacteria"/>
</dbReference>
<dbReference type="Proteomes" id="UP000005726">
    <property type="component" value="Unassembled WGS sequence"/>
</dbReference>
<evidence type="ECO:0000256" key="1">
    <source>
        <dbReference type="SAM" id="Coils"/>
    </source>
</evidence>
<reference evidence="2" key="1">
    <citation type="journal article" date="2009" name="Environ. Microbiol.">
        <title>Dynamics of genome evolution in facultative symbionts of aphids.</title>
        <authorList>
            <person name="Degnan P.H."/>
            <person name="Leonardo T.E."/>
            <person name="Cass B.N."/>
            <person name="Hurwitz B."/>
            <person name="Stern D."/>
            <person name="Gibbs R.A."/>
            <person name="Richards S."/>
            <person name="Moran N.A."/>
        </authorList>
    </citation>
    <scope>NUCLEOTIDE SEQUENCE [LARGE SCALE GENOMIC DNA]</scope>
    <source>
        <strain evidence="2">LSR1</strain>
    </source>
</reference>
<organism evidence="2 3">
    <name type="scientific">Candidatus Regiella insecticola LSR1</name>
    <dbReference type="NCBI Taxonomy" id="663321"/>
    <lineage>
        <taxon>Bacteria</taxon>
        <taxon>Pseudomonadati</taxon>
        <taxon>Pseudomonadota</taxon>
        <taxon>Gammaproteobacteria</taxon>
        <taxon>Enterobacterales</taxon>
        <taxon>Enterobacteriaceae</taxon>
        <taxon>aphid secondary symbionts</taxon>
        <taxon>Candidatus Regiella</taxon>
    </lineage>
</organism>
<proteinExistence type="predicted"/>
<keyword evidence="1" id="KW-0175">Coiled coil</keyword>
<protein>
    <submittedName>
        <fullName evidence="2">Putative phage associated protein</fullName>
    </submittedName>
</protein>
<feature type="coiled-coil region" evidence="1">
    <location>
        <begin position="68"/>
        <end position="95"/>
    </location>
</feature>
<dbReference type="EMBL" id="GL379738">
    <property type="protein sequence ID" value="EFL91125.1"/>
    <property type="molecule type" value="Genomic_DNA"/>
</dbReference>
<accession>E0WV39</accession>
<evidence type="ECO:0000313" key="2">
    <source>
        <dbReference type="EMBL" id="EFL91125.1"/>
    </source>
</evidence>
<gene>
    <name evidence="2" type="ORF">REG_1954</name>
</gene>
<sequence>MWCMSNGFHFNQSWSNAIWYALRQVTGIPSSQRFEVQKIPLLAEECRRIYTITNQFKNVIFEAEKQVIRRCLRKRENAERVISEMQQSLEGAAQSNVSTLNSTLAQWEEREINLFAQRSHNHVAHHSSY</sequence>